<evidence type="ECO:0000313" key="1">
    <source>
        <dbReference type="EMBL" id="MFC3139649.1"/>
    </source>
</evidence>
<protein>
    <submittedName>
        <fullName evidence="1">P-loop ATPase, Sll1717 family</fullName>
    </submittedName>
</protein>
<accession>A0ABV7GDQ4</accession>
<gene>
    <name evidence="1" type="ORF">ACFOE0_15880</name>
</gene>
<reference evidence="2" key="1">
    <citation type="journal article" date="2019" name="Int. J. Syst. Evol. Microbiol.">
        <title>The Global Catalogue of Microorganisms (GCM) 10K type strain sequencing project: providing services to taxonomists for standard genome sequencing and annotation.</title>
        <authorList>
            <consortium name="The Broad Institute Genomics Platform"/>
            <consortium name="The Broad Institute Genome Sequencing Center for Infectious Disease"/>
            <person name="Wu L."/>
            <person name="Ma J."/>
        </authorList>
    </citation>
    <scope>NUCLEOTIDE SEQUENCE [LARGE SCALE GENOMIC DNA]</scope>
    <source>
        <strain evidence="2">KCTC 52277</strain>
    </source>
</reference>
<organism evidence="1 2">
    <name type="scientific">Shewanella submarina</name>
    <dbReference type="NCBI Taxonomy" id="2016376"/>
    <lineage>
        <taxon>Bacteria</taxon>
        <taxon>Pseudomonadati</taxon>
        <taxon>Pseudomonadota</taxon>
        <taxon>Gammaproteobacteria</taxon>
        <taxon>Alteromonadales</taxon>
        <taxon>Shewanellaceae</taxon>
        <taxon>Shewanella</taxon>
    </lineage>
</organism>
<dbReference type="EMBL" id="JBHRTD010000017">
    <property type="protein sequence ID" value="MFC3139649.1"/>
    <property type="molecule type" value="Genomic_DNA"/>
</dbReference>
<dbReference type="InterPro" id="IPR059206">
    <property type="entry name" value="Sll1717-like"/>
</dbReference>
<keyword evidence="2" id="KW-1185">Reference proteome</keyword>
<dbReference type="RefSeq" id="WP_248936164.1">
    <property type="nucleotide sequence ID" value="NZ_JAKILF010000004.1"/>
</dbReference>
<name>A0ABV7GDQ4_9GAMM</name>
<dbReference type="NCBIfam" id="NF047389">
    <property type="entry name" value="ATPase_Sll1717"/>
    <property type="match status" value="1"/>
</dbReference>
<sequence>MRLIFGDDNAEDDDLLSECFLDRKSFRISKPIITGKWGTGKTASIFDSCKELANQLKADNPLDLWYMNEHAFDIKEMVALKAIHADSNYNLEVALQDLWRAEIIRALVIQLGALQEYYNLENSLHWKAIHKLSLIERIKFPIWKSIKIAVEIATNSAVDLNKADEVKSDLSAVFHHKTYSDVIKCIGDISSEKIKPKIAIEPIETPNSPLEAQSGIAQLTVSSLLNTYQAYFTPNKLNGAEIFITIPWHRYRKEDLNFPQKMTSKVKRMRWNETDLREFINKRIEYEFRQAARGYNRKNVDPWNTLYGATVRNDHCHVGYAECSFKYVLRHTHHRSRDIQRLARKIVEHAVEVHDKEVEDVLIGRGGWKIPFTTIQDAIKKESAVLYDERVIEGTRRYPVLKKIMESLYCLKVPFEFKDLKDRLEPLSIDTNEAISILWDSGFLGIEISPSGEQYAMGLKSILGEESLRTYEFQGHSKIRKWYFFEHNHDGDPKQMINRYNNSQESVAKYVLHAISFDKLMLNVSRECPIGV</sequence>
<proteinExistence type="predicted"/>
<evidence type="ECO:0000313" key="2">
    <source>
        <dbReference type="Proteomes" id="UP001595621"/>
    </source>
</evidence>
<comment type="caution">
    <text evidence="1">The sequence shown here is derived from an EMBL/GenBank/DDBJ whole genome shotgun (WGS) entry which is preliminary data.</text>
</comment>
<dbReference type="Proteomes" id="UP001595621">
    <property type="component" value="Unassembled WGS sequence"/>
</dbReference>